<sequence>MQMPQPNQHNGPLAGHVHRRRVFTPPLAATGVLVIGDWFKDDLPDLLWPALVLAEQGNGAIRNFVAWQKAVQDALSGHDETAFVAESLDGRLTNLARLAIKIPSAAGVVSEQADDHSLLSAGVRSALTSYPYMPVPWLTADVEVHVPEQADIDLVRRALLEALSDGHREALMKCFRTWSTVQAGTFSSDQQTIDLLKTYPDAAGTRSQADTVIRSQWGAHKGMLTVEDPNYFDKSIRWARVFWGANSMTSQCVRKRDGESETTPTPASDGSAWNATHVAASQAAVTTAPPQASPDPGSEPDARDDRPAVTNDVGAGATPVPPDGAHLRQLTMDLLSSFVGALETAPARLHDKERQEVVSGLVSRAGRDLIAVLTAPDLWCMEHGAHIVRMLVETKIYLHWMAQQDPAIYREFQEYGAGKAKLYARIADEVPAEARTTGYQEAMDEFERLSHNHGIIDYRIVDTRDTFAQGKSIRSMADETGLLDFYRQAYSQASGVAHSEWWSIETHAMERCLNVLHGLHLIPSLSLSLGGNVQLATAWVNQFYSLVRTAFRILDTEERAVSSAFSWLEESETGGTASISHPTS</sequence>
<dbReference type="RefSeq" id="WP_129475778.1">
    <property type="nucleotide sequence ID" value="NZ_SDWS01000005.1"/>
</dbReference>
<protein>
    <submittedName>
        <fullName evidence="2">Uncharacterized protein</fullName>
    </submittedName>
</protein>
<organism evidence="2 3">
    <name type="scientific">Nocardioides glacieisoli</name>
    <dbReference type="NCBI Taxonomy" id="1168730"/>
    <lineage>
        <taxon>Bacteria</taxon>
        <taxon>Bacillati</taxon>
        <taxon>Actinomycetota</taxon>
        <taxon>Actinomycetes</taxon>
        <taxon>Propionibacteriales</taxon>
        <taxon>Nocardioidaceae</taxon>
        <taxon>Nocardioides</taxon>
    </lineage>
</organism>
<dbReference type="OrthoDB" id="4764036at2"/>
<dbReference type="Proteomes" id="UP000291838">
    <property type="component" value="Unassembled WGS sequence"/>
</dbReference>
<keyword evidence="3" id="KW-1185">Reference proteome</keyword>
<evidence type="ECO:0000313" key="2">
    <source>
        <dbReference type="EMBL" id="RYB90062.1"/>
    </source>
</evidence>
<dbReference type="AlphaFoldDB" id="A0A4V1RJV1"/>
<accession>A0A4V1RJV1</accession>
<dbReference type="EMBL" id="SDWS01000005">
    <property type="protein sequence ID" value="RYB90062.1"/>
    <property type="molecule type" value="Genomic_DNA"/>
</dbReference>
<gene>
    <name evidence="2" type="ORF">EUA06_11665</name>
</gene>
<feature type="region of interest" description="Disordered" evidence="1">
    <location>
        <begin position="252"/>
        <end position="322"/>
    </location>
</feature>
<name>A0A4V1RJV1_9ACTN</name>
<evidence type="ECO:0000313" key="3">
    <source>
        <dbReference type="Proteomes" id="UP000291838"/>
    </source>
</evidence>
<feature type="compositionally biased region" description="Polar residues" evidence="1">
    <location>
        <begin position="261"/>
        <end position="274"/>
    </location>
</feature>
<dbReference type="Pfam" id="PF18928">
    <property type="entry name" value="DUF5677"/>
    <property type="match status" value="1"/>
</dbReference>
<comment type="caution">
    <text evidence="2">The sequence shown here is derived from an EMBL/GenBank/DDBJ whole genome shotgun (WGS) entry which is preliminary data.</text>
</comment>
<dbReference type="InterPro" id="IPR043733">
    <property type="entry name" value="DUF5677"/>
</dbReference>
<evidence type="ECO:0000256" key="1">
    <source>
        <dbReference type="SAM" id="MobiDB-lite"/>
    </source>
</evidence>
<reference evidence="2 3" key="1">
    <citation type="submission" date="2019-01" db="EMBL/GenBank/DDBJ databases">
        <title>Novel species of Nocardioides.</title>
        <authorList>
            <person name="Liu Q."/>
            <person name="Xin Y.-H."/>
        </authorList>
    </citation>
    <scope>NUCLEOTIDE SEQUENCE [LARGE SCALE GENOMIC DNA]</scope>
    <source>
        <strain evidence="2 3">HLT3-15</strain>
    </source>
</reference>
<proteinExistence type="predicted"/>